<accession>A0A1C7NP80</accession>
<dbReference type="InParanoid" id="A0A1C7NP80"/>
<name>A0A1C7NP80_9FUNG</name>
<reference evidence="2 3" key="1">
    <citation type="submission" date="2016-03" db="EMBL/GenBank/DDBJ databases">
        <title>Choanephora cucurbitarum.</title>
        <authorList>
            <person name="Min B."/>
            <person name="Park H."/>
            <person name="Park J.-H."/>
            <person name="Shin H.-D."/>
            <person name="Choi I.-G."/>
        </authorList>
    </citation>
    <scope>NUCLEOTIDE SEQUENCE [LARGE SCALE GENOMIC DNA]</scope>
    <source>
        <strain evidence="2 3">KUS-F28377</strain>
    </source>
</reference>
<comment type="caution">
    <text evidence="2">The sequence shown here is derived from an EMBL/GenBank/DDBJ whole genome shotgun (WGS) entry which is preliminary data.</text>
</comment>
<evidence type="ECO:0000313" key="3">
    <source>
        <dbReference type="Proteomes" id="UP000093000"/>
    </source>
</evidence>
<dbReference type="OrthoDB" id="2290212at2759"/>
<dbReference type="AlphaFoldDB" id="A0A1C7NP80"/>
<feature type="compositionally biased region" description="Polar residues" evidence="1">
    <location>
        <begin position="58"/>
        <end position="77"/>
    </location>
</feature>
<dbReference type="EMBL" id="LUGH01000028">
    <property type="protein sequence ID" value="OBZ90922.1"/>
    <property type="molecule type" value="Genomic_DNA"/>
</dbReference>
<feature type="compositionally biased region" description="Polar residues" evidence="1">
    <location>
        <begin position="1"/>
        <end position="28"/>
    </location>
</feature>
<gene>
    <name evidence="2" type="ORF">A0J61_01024</name>
</gene>
<proteinExistence type="predicted"/>
<organism evidence="2 3">
    <name type="scientific">Choanephora cucurbitarum</name>
    <dbReference type="NCBI Taxonomy" id="101091"/>
    <lineage>
        <taxon>Eukaryota</taxon>
        <taxon>Fungi</taxon>
        <taxon>Fungi incertae sedis</taxon>
        <taxon>Mucoromycota</taxon>
        <taxon>Mucoromycotina</taxon>
        <taxon>Mucoromycetes</taxon>
        <taxon>Mucorales</taxon>
        <taxon>Mucorineae</taxon>
        <taxon>Choanephoraceae</taxon>
        <taxon>Choanephoroideae</taxon>
        <taxon>Choanephora</taxon>
    </lineage>
</organism>
<feature type="compositionally biased region" description="Polar residues" evidence="1">
    <location>
        <begin position="37"/>
        <end position="46"/>
    </location>
</feature>
<evidence type="ECO:0000313" key="2">
    <source>
        <dbReference type="EMBL" id="OBZ90922.1"/>
    </source>
</evidence>
<evidence type="ECO:0000256" key="1">
    <source>
        <dbReference type="SAM" id="MobiDB-lite"/>
    </source>
</evidence>
<protein>
    <submittedName>
        <fullName evidence="2">Uncharacterized protein</fullName>
    </submittedName>
</protein>
<dbReference type="Proteomes" id="UP000093000">
    <property type="component" value="Unassembled WGS sequence"/>
</dbReference>
<feature type="region of interest" description="Disordered" evidence="1">
    <location>
        <begin position="1"/>
        <end position="101"/>
    </location>
</feature>
<keyword evidence="3" id="KW-1185">Reference proteome</keyword>
<sequence length="101" mass="11135">MRINSIENLINPTSLLGHSFQNPSSSMASDEDEHNDQLISLPQVLQDQHAHKRDFSITRATLKQDNGRRTPSSSINKMSDLPTPFSGYDGNTEGPVNGDVN</sequence>